<dbReference type="EMBL" id="CM039429">
    <property type="protein sequence ID" value="KAI4349910.1"/>
    <property type="molecule type" value="Genomic_DNA"/>
</dbReference>
<gene>
    <name evidence="1" type="ORF">L6164_010452</name>
</gene>
<name>A0ACB9PTJ1_BAUVA</name>
<evidence type="ECO:0000313" key="2">
    <source>
        <dbReference type="Proteomes" id="UP000828941"/>
    </source>
</evidence>
<keyword evidence="2" id="KW-1185">Reference proteome</keyword>
<reference evidence="1 2" key="1">
    <citation type="journal article" date="2022" name="DNA Res.">
        <title>Chromosomal-level genome assembly of the orchid tree Bauhinia variegata (Leguminosae; Cercidoideae) supports the allotetraploid origin hypothesis of Bauhinia.</title>
        <authorList>
            <person name="Zhong Y."/>
            <person name="Chen Y."/>
            <person name="Zheng D."/>
            <person name="Pang J."/>
            <person name="Liu Y."/>
            <person name="Luo S."/>
            <person name="Meng S."/>
            <person name="Qian L."/>
            <person name="Wei D."/>
            <person name="Dai S."/>
            <person name="Zhou R."/>
        </authorList>
    </citation>
    <scope>NUCLEOTIDE SEQUENCE [LARGE SCALE GENOMIC DNA]</scope>
    <source>
        <strain evidence="1">BV-YZ2020</strain>
    </source>
</reference>
<comment type="caution">
    <text evidence="1">The sequence shown here is derived from an EMBL/GenBank/DDBJ whole genome shotgun (WGS) entry which is preliminary data.</text>
</comment>
<evidence type="ECO:0000313" key="1">
    <source>
        <dbReference type="EMBL" id="KAI4349910.1"/>
    </source>
</evidence>
<proteinExistence type="predicted"/>
<organism evidence="1 2">
    <name type="scientific">Bauhinia variegata</name>
    <name type="common">Purple orchid tree</name>
    <name type="synonym">Phanera variegata</name>
    <dbReference type="NCBI Taxonomy" id="167791"/>
    <lineage>
        <taxon>Eukaryota</taxon>
        <taxon>Viridiplantae</taxon>
        <taxon>Streptophyta</taxon>
        <taxon>Embryophyta</taxon>
        <taxon>Tracheophyta</taxon>
        <taxon>Spermatophyta</taxon>
        <taxon>Magnoliopsida</taxon>
        <taxon>eudicotyledons</taxon>
        <taxon>Gunneridae</taxon>
        <taxon>Pentapetalae</taxon>
        <taxon>rosids</taxon>
        <taxon>fabids</taxon>
        <taxon>Fabales</taxon>
        <taxon>Fabaceae</taxon>
        <taxon>Cercidoideae</taxon>
        <taxon>Cercideae</taxon>
        <taxon>Bauhiniinae</taxon>
        <taxon>Bauhinia</taxon>
    </lineage>
</organism>
<sequence>MQVWCQRLSHFEVFPKNNKAGEDYNGGRDLDDFVAFINDKSGTSRDGKGKLTSKAGIVATLGDLVKEFVSAGDEEQKAVYSRLEEEVKKLKDSSARYGNIYLKFAKNCLEKGADYAKNEIHRLDRILEKSISPAKADEFTLKKNILSTFA</sequence>
<protein>
    <submittedName>
        <fullName evidence="1">Uncharacterized protein</fullName>
    </submittedName>
</protein>
<accession>A0ACB9PTJ1</accession>
<dbReference type="Proteomes" id="UP000828941">
    <property type="component" value="Chromosome 4"/>
</dbReference>